<evidence type="ECO:0000313" key="2">
    <source>
        <dbReference type="EMBL" id="RNE98213.1"/>
    </source>
</evidence>
<evidence type="ECO:0000259" key="1">
    <source>
        <dbReference type="Pfam" id="PF13859"/>
    </source>
</evidence>
<gene>
    <name evidence="2" type="ORF">TraAM80_08921</name>
</gene>
<dbReference type="AlphaFoldDB" id="A0A3R7N0Z6"/>
<reference evidence="2 3" key="1">
    <citation type="journal article" date="2018" name="BMC Genomics">
        <title>Genomic comparison of Trypanosoma conorhini and Trypanosoma rangeli to Trypanosoma cruzi strains of high and low virulence.</title>
        <authorList>
            <person name="Bradwell K.R."/>
            <person name="Koparde V.N."/>
            <person name="Matveyev A.V."/>
            <person name="Serrano M.G."/>
            <person name="Alves J.M."/>
            <person name="Parikh H."/>
            <person name="Huang B."/>
            <person name="Lee V."/>
            <person name="Espinosa-Alvarez O."/>
            <person name="Ortiz P.A."/>
            <person name="Costa-Martins A.G."/>
            <person name="Teixeira M.M."/>
            <person name="Buck G.A."/>
        </authorList>
    </citation>
    <scope>NUCLEOTIDE SEQUENCE [LARGE SCALE GENOMIC DNA]</scope>
    <source>
        <strain evidence="2 3">AM80</strain>
    </source>
</reference>
<dbReference type="Pfam" id="PF13859">
    <property type="entry name" value="BNR_3"/>
    <property type="match status" value="1"/>
</dbReference>
<organism evidence="2 3">
    <name type="scientific">Trypanosoma rangeli</name>
    <dbReference type="NCBI Taxonomy" id="5698"/>
    <lineage>
        <taxon>Eukaryota</taxon>
        <taxon>Discoba</taxon>
        <taxon>Euglenozoa</taxon>
        <taxon>Kinetoplastea</taxon>
        <taxon>Metakinetoplastina</taxon>
        <taxon>Trypanosomatida</taxon>
        <taxon>Trypanosomatidae</taxon>
        <taxon>Trypanosoma</taxon>
        <taxon>Herpetosoma</taxon>
    </lineage>
</organism>
<dbReference type="Gene3D" id="2.120.10.10">
    <property type="match status" value="1"/>
</dbReference>
<dbReference type="EMBL" id="MKGL01000483">
    <property type="protein sequence ID" value="RNE98213.1"/>
    <property type="molecule type" value="Genomic_DNA"/>
</dbReference>
<dbReference type="InterPro" id="IPR011040">
    <property type="entry name" value="Sialidase"/>
</dbReference>
<protein>
    <submittedName>
        <fullName evidence="2">Trans-sialidase</fullName>
    </submittedName>
</protein>
<dbReference type="PRINTS" id="PR01803">
    <property type="entry name" value="TCSIALIDASE"/>
</dbReference>
<name>A0A3R7N0Z6_TRYRA</name>
<dbReference type="InterPro" id="IPR036278">
    <property type="entry name" value="Sialidase_sf"/>
</dbReference>
<dbReference type="OrthoDB" id="252856at2759"/>
<dbReference type="RefSeq" id="XP_029234521.1">
    <property type="nucleotide sequence ID" value="XM_029385636.1"/>
</dbReference>
<sequence>MQLLKGSDAAEKATEVMQLTTIVRGKDVYMLLGNYSRTTSKAEVPGKDGWKLFLVKGIVTGENDEKKIQWGEIHAVKPESGVHGSLTHLSGGGGSGVVLQDGTLVFPMQATDTKNGKGVFLAMRFIKPKKKWELSSGVTDGKGCRDPSIAEWGENQVVAMAPCEQGSYDVYKSPGDGKSWLGAEPISRV</sequence>
<dbReference type="GeneID" id="40332854"/>
<proteinExistence type="predicted"/>
<dbReference type="Proteomes" id="UP000283634">
    <property type="component" value="Unassembled WGS sequence"/>
</dbReference>
<comment type="caution">
    <text evidence="2">The sequence shown here is derived from an EMBL/GenBank/DDBJ whole genome shotgun (WGS) entry which is preliminary data.</text>
</comment>
<accession>A0A3R7N0Z6</accession>
<dbReference type="InterPro" id="IPR008377">
    <property type="entry name" value="Sialidase_trypan"/>
</dbReference>
<evidence type="ECO:0000313" key="3">
    <source>
        <dbReference type="Proteomes" id="UP000283634"/>
    </source>
</evidence>
<dbReference type="GO" id="GO:0004308">
    <property type="term" value="F:exo-alpha-sialidase activity"/>
    <property type="evidence" value="ECO:0007669"/>
    <property type="project" value="InterPro"/>
</dbReference>
<feature type="domain" description="Sialidase" evidence="1">
    <location>
        <begin position="9"/>
        <end position="183"/>
    </location>
</feature>
<dbReference type="CDD" id="cd15482">
    <property type="entry name" value="Sialidase_non-viral"/>
    <property type="match status" value="1"/>
</dbReference>
<keyword evidence="3" id="KW-1185">Reference proteome</keyword>
<dbReference type="SUPFAM" id="SSF50939">
    <property type="entry name" value="Sialidases"/>
    <property type="match status" value="1"/>
</dbReference>